<protein>
    <submittedName>
        <fullName evidence="6">Uncharacterized protein</fullName>
    </submittedName>
</protein>
<evidence type="ECO:0000313" key="6">
    <source>
        <dbReference type="EMBL" id="KZM23152.1"/>
    </source>
</evidence>
<keyword evidence="7" id="KW-1185">Reference proteome</keyword>
<organism evidence="6 7">
    <name type="scientific">Didymella rabiei</name>
    <name type="common">Chickpea ascochyta blight fungus</name>
    <name type="synonym">Mycosphaerella rabiei</name>
    <dbReference type="NCBI Taxonomy" id="5454"/>
    <lineage>
        <taxon>Eukaryota</taxon>
        <taxon>Fungi</taxon>
        <taxon>Dikarya</taxon>
        <taxon>Ascomycota</taxon>
        <taxon>Pezizomycotina</taxon>
        <taxon>Dothideomycetes</taxon>
        <taxon>Pleosporomycetidae</taxon>
        <taxon>Pleosporales</taxon>
        <taxon>Pleosporineae</taxon>
        <taxon>Didymellaceae</taxon>
        <taxon>Ascochyta</taxon>
    </lineage>
</organism>
<accession>A0A163DH93</accession>
<dbReference type="AlphaFoldDB" id="A0A163DH93"/>
<evidence type="ECO:0000256" key="5">
    <source>
        <dbReference type="SAM" id="MobiDB-lite"/>
    </source>
</evidence>
<feature type="compositionally biased region" description="Basic residues" evidence="5">
    <location>
        <begin position="253"/>
        <end position="262"/>
    </location>
</feature>
<evidence type="ECO:0000256" key="4">
    <source>
        <dbReference type="ARBA" id="ARBA00023242"/>
    </source>
</evidence>
<dbReference type="Proteomes" id="UP000076837">
    <property type="component" value="Unassembled WGS sequence"/>
</dbReference>
<evidence type="ECO:0000313" key="7">
    <source>
        <dbReference type="Proteomes" id="UP000076837"/>
    </source>
</evidence>
<keyword evidence="4" id="KW-0539">Nucleus</keyword>
<dbReference type="GO" id="GO:0005730">
    <property type="term" value="C:nucleolus"/>
    <property type="evidence" value="ECO:0007669"/>
    <property type="project" value="UniProtKB-SubCell"/>
</dbReference>
<dbReference type="PANTHER" id="PTHR14577">
    <property type="entry name" value="NUCLEOLAR PROTEIN 12"/>
    <property type="match status" value="1"/>
</dbReference>
<dbReference type="STRING" id="5454.A0A163DH93"/>
<feature type="region of interest" description="Disordered" evidence="5">
    <location>
        <begin position="94"/>
        <end position="268"/>
    </location>
</feature>
<comment type="subcellular location">
    <subcellularLocation>
        <location evidence="1">Nucleus</location>
        <location evidence="1">Nucleolus</location>
    </subcellularLocation>
</comment>
<dbReference type="Pfam" id="PF09805">
    <property type="entry name" value="Nop25"/>
    <property type="match status" value="2"/>
</dbReference>
<name>A0A163DH93_DIDRA</name>
<evidence type="ECO:0000256" key="2">
    <source>
        <dbReference type="ARBA" id="ARBA00007175"/>
    </source>
</evidence>
<dbReference type="OrthoDB" id="551633at2759"/>
<evidence type="ECO:0000256" key="1">
    <source>
        <dbReference type="ARBA" id="ARBA00004604"/>
    </source>
</evidence>
<gene>
    <name evidence="6" type="ORF">ST47_g5840</name>
</gene>
<evidence type="ECO:0000256" key="3">
    <source>
        <dbReference type="ARBA" id="ARBA00023054"/>
    </source>
</evidence>
<dbReference type="PANTHER" id="PTHR14577:SF0">
    <property type="entry name" value="NUCLEOLAR PROTEIN 12"/>
    <property type="match status" value="1"/>
</dbReference>
<comment type="similarity">
    <text evidence="2">Belongs to the RRP17 family.</text>
</comment>
<feature type="compositionally biased region" description="Basic and acidic residues" evidence="5">
    <location>
        <begin position="238"/>
        <end position="252"/>
    </location>
</feature>
<sequence>MRNAPPPSKKRKIRTVTEEKIDFDPAAREEYLTGFHKRKVARRKHAEEENAKKDKEEKLKFRREVRCTWAAAQKIAHNAQNALLDHLKFSQSGTQVKTTGRKLKLTNSAQLRQQRKTDLEKHVSETNRLMRLANGDIPSEAEDSSSDSDADPAEATFHGFDDPINQEDEYIDEDKYTTVTVETVGINRTGFSRPGEEEAELKKEQEAREEKEREEKKKRVWTKEKPRSDRPKKKKVKFRYETKAERKVERMKQGMKKKKLAEKRKPKE</sequence>
<reference evidence="6 7" key="1">
    <citation type="journal article" date="2016" name="Sci. Rep.">
        <title>Draft genome sequencing and secretome analysis of fungal phytopathogen Ascochyta rabiei provides insight into the necrotrophic effector repertoire.</title>
        <authorList>
            <person name="Verma S."/>
            <person name="Gazara R.K."/>
            <person name="Nizam S."/>
            <person name="Parween S."/>
            <person name="Chattopadhyay D."/>
            <person name="Verma P.K."/>
        </authorList>
    </citation>
    <scope>NUCLEOTIDE SEQUENCE [LARGE SCALE GENOMIC DNA]</scope>
    <source>
        <strain evidence="6 7">ArDII</strain>
    </source>
</reference>
<feature type="compositionally biased region" description="Basic and acidic residues" evidence="5">
    <location>
        <begin position="194"/>
        <end position="229"/>
    </location>
</feature>
<keyword evidence="3" id="KW-0175">Coiled coil</keyword>
<dbReference type="GO" id="GO:0019843">
    <property type="term" value="F:rRNA binding"/>
    <property type="evidence" value="ECO:0007669"/>
    <property type="project" value="TreeGrafter"/>
</dbReference>
<proteinExistence type="inferred from homology"/>
<feature type="compositionally biased region" description="Basic and acidic residues" evidence="5">
    <location>
        <begin position="115"/>
        <end position="125"/>
    </location>
</feature>
<feature type="compositionally biased region" description="Acidic residues" evidence="5">
    <location>
        <begin position="139"/>
        <end position="152"/>
    </location>
</feature>
<dbReference type="EMBL" id="JYNV01000200">
    <property type="protein sequence ID" value="KZM23152.1"/>
    <property type="molecule type" value="Genomic_DNA"/>
</dbReference>
<comment type="caution">
    <text evidence="6">The sequence shown here is derived from an EMBL/GenBank/DDBJ whole genome shotgun (WGS) entry which is preliminary data.</text>
</comment>
<dbReference type="InterPro" id="IPR019186">
    <property type="entry name" value="Nucleolar_protein_12"/>
</dbReference>